<dbReference type="OrthoDB" id="10248487at2759"/>
<proteinExistence type="inferred from homology"/>
<dbReference type="InParanoid" id="A0A6I8TR78"/>
<dbReference type="PANTHER" id="PTHR21255:SF69">
    <property type="entry name" value="AT23443P"/>
    <property type="match status" value="1"/>
</dbReference>
<dbReference type="CDD" id="cd21451">
    <property type="entry name" value="DLC-like_TCTEX1D"/>
    <property type="match status" value="1"/>
</dbReference>
<name>A0A6I8TR78_AEDAE</name>
<dbReference type="PANTHER" id="PTHR21255">
    <property type="entry name" value="T-COMPLEX-ASSOCIATED-TESTIS-EXPRESSED 1/ DYNEIN LIGHT CHAIN"/>
    <property type="match status" value="1"/>
</dbReference>
<dbReference type="GO" id="GO:0005737">
    <property type="term" value="C:cytoplasm"/>
    <property type="evidence" value="ECO:0007669"/>
    <property type="project" value="TreeGrafter"/>
</dbReference>
<reference evidence="2 3" key="1">
    <citation type="submission" date="2017-06" db="EMBL/GenBank/DDBJ databases">
        <title>Aedes aegypti genome working group (AGWG) sequencing and assembly.</title>
        <authorList>
            <consortium name="Aedes aegypti Genome Working Group (AGWG)"/>
            <person name="Matthews B.J."/>
        </authorList>
    </citation>
    <scope>NUCLEOTIDE SEQUENCE [LARGE SCALE GENOMIC DNA]</scope>
    <source>
        <strain evidence="2 3">LVP_AGWG</strain>
    </source>
</reference>
<evidence type="ECO:0000313" key="3">
    <source>
        <dbReference type="Proteomes" id="UP000008820"/>
    </source>
</evidence>
<keyword evidence="3" id="KW-1185">Reference proteome</keyword>
<protein>
    <submittedName>
        <fullName evidence="2">Uncharacterized protein</fullName>
    </submittedName>
</protein>
<dbReference type="AlphaFoldDB" id="A0A6I8TR78"/>
<evidence type="ECO:0000256" key="1">
    <source>
        <dbReference type="ARBA" id="ARBA00005361"/>
    </source>
</evidence>
<dbReference type="GO" id="GO:0005868">
    <property type="term" value="C:cytoplasmic dynein complex"/>
    <property type="evidence" value="ECO:0007669"/>
    <property type="project" value="TreeGrafter"/>
</dbReference>
<dbReference type="Pfam" id="PF03645">
    <property type="entry name" value="Tctex-1"/>
    <property type="match status" value="1"/>
</dbReference>
<evidence type="ECO:0000313" key="2">
    <source>
        <dbReference type="EnsemblMetazoa" id="AAEL014243-PC"/>
    </source>
</evidence>
<dbReference type="EnsemblMetazoa" id="AAEL014243-RC">
    <property type="protein sequence ID" value="AAEL014243-PC"/>
    <property type="gene ID" value="AAEL014243"/>
</dbReference>
<dbReference type="Gene3D" id="3.30.1140.40">
    <property type="entry name" value="Tctex-1"/>
    <property type="match status" value="1"/>
</dbReference>
<gene>
    <name evidence="2" type="primary">5563943</name>
</gene>
<dbReference type="Proteomes" id="UP000008820">
    <property type="component" value="Chromosome 2"/>
</dbReference>
<dbReference type="GO" id="GO:0007018">
    <property type="term" value="P:microtubule-based movement"/>
    <property type="evidence" value="ECO:0007669"/>
    <property type="project" value="TreeGrafter"/>
</dbReference>
<dbReference type="InterPro" id="IPR005334">
    <property type="entry name" value="Tctex-1-like"/>
</dbReference>
<dbReference type="InterPro" id="IPR038586">
    <property type="entry name" value="Tctex-1-like_sf"/>
</dbReference>
<reference evidence="2" key="2">
    <citation type="submission" date="2020-05" db="UniProtKB">
        <authorList>
            <consortium name="EnsemblMetazoa"/>
        </authorList>
    </citation>
    <scope>IDENTIFICATION</scope>
    <source>
        <strain evidence="2">LVP_AGWG</strain>
    </source>
</reference>
<dbReference type="GO" id="GO:0045505">
    <property type="term" value="F:dynein intermediate chain binding"/>
    <property type="evidence" value="ECO:0007669"/>
    <property type="project" value="TreeGrafter"/>
</dbReference>
<accession>A0A6I8TR78</accession>
<comment type="similarity">
    <text evidence="1">Belongs to the dynein light chain Tctex-type family.</text>
</comment>
<organism evidence="2 3">
    <name type="scientific">Aedes aegypti</name>
    <name type="common">Yellowfever mosquito</name>
    <name type="synonym">Culex aegypti</name>
    <dbReference type="NCBI Taxonomy" id="7159"/>
    <lineage>
        <taxon>Eukaryota</taxon>
        <taxon>Metazoa</taxon>
        <taxon>Ecdysozoa</taxon>
        <taxon>Arthropoda</taxon>
        <taxon>Hexapoda</taxon>
        <taxon>Insecta</taxon>
        <taxon>Pterygota</taxon>
        <taxon>Neoptera</taxon>
        <taxon>Endopterygota</taxon>
        <taxon>Diptera</taxon>
        <taxon>Nematocera</taxon>
        <taxon>Culicoidea</taxon>
        <taxon>Culicidae</taxon>
        <taxon>Culicinae</taxon>
        <taxon>Aedini</taxon>
        <taxon>Aedes</taxon>
        <taxon>Stegomyia</taxon>
    </lineage>
</organism>
<sequence>MEQQHQPATTTMGPSSAAMATATTVPTLVAATALVPRKPSPNVNPSPGPKPGRFFGSAFNITNRYRANSSNLGKVSLAITNLKVINNVPLPPPICAMVANDTPPLLKYQPSYQLQSKNPFNREACEVILREALDKALQGVEYSSYFAPSLCQQICEDVKSKVKELNFDRYKIVVTVTMGERYMQGLKSIAQFLWDPEKDSYVSCIYDSSPSLFAVATIYAIYFD</sequence>